<evidence type="ECO:0000313" key="2">
    <source>
        <dbReference type="Proteomes" id="UP000276133"/>
    </source>
</evidence>
<dbReference type="EMBL" id="REGN01000124">
    <property type="protein sequence ID" value="RNA44293.1"/>
    <property type="molecule type" value="Genomic_DNA"/>
</dbReference>
<accession>A0A3M7T896</accession>
<protein>
    <submittedName>
        <fullName evidence="1">Uncharacterized protein</fullName>
    </submittedName>
</protein>
<gene>
    <name evidence="1" type="ORF">BpHYR1_027919</name>
</gene>
<comment type="caution">
    <text evidence="1">The sequence shown here is derived from an EMBL/GenBank/DDBJ whole genome shotgun (WGS) entry which is preliminary data.</text>
</comment>
<name>A0A3M7T896_BRAPC</name>
<dbReference type="AlphaFoldDB" id="A0A3M7T896"/>
<dbReference type="Proteomes" id="UP000276133">
    <property type="component" value="Unassembled WGS sequence"/>
</dbReference>
<sequence length="76" mass="8572">MNATSSQIVNTKIITLKQISISVFLSRYHKKIIQQQFIISTSLEMIIKKYAPGSANFISIKSGIKFQHILDGFKKG</sequence>
<evidence type="ECO:0000313" key="1">
    <source>
        <dbReference type="EMBL" id="RNA44293.1"/>
    </source>
</evidence>
<keyword evidence="2" id="KW-1185">Reference proteome</keyword>
<proteinExistence type="predicted"/>
<organism evidence="1 2">
    <name type="scientific">Brachionus plicatilis</name>
    <name type="common">Marine rotifer</name>
    <name type="synonym">Brachionus muelleri</name>
    <dbReference type="NCBI Taxonomy" id="10195"/>
    <lineage>
        <taxon>Eukaryota</taxon>
        <taxon>Metazoa</taxon>
        <taxon>Spiralia</taxon>
        <taxon>Gnathifera</taxon>
        <taxon>Rotifera</taxon>
        <taxon>Eurotatoria</taxon>
        <taxon>Monogononta</taxon>
        <taxon>Pseudotrocha</taxon>
        <taxon>Ploima</taxon>
        <taxon>Brachionidae</taxon>
        <taxon>Brachionus</taxon>
    </lineage>
</organism>
<reference evidence="1 2" key="1">
    <citation type="journal article" date="2018" name="Sci. Rep.">
        <title>Genomic signatures of local adaptation to the degree of environmental predictability in rotifers.</title>
        <authorList>
            <person name="Franch-Gras L."/>
            <person name="Hahn C."/>
            <person name="Garcia-Roger E.M."/>
            <person name="Carmona M.J."/>
            <person name="Serra M."/>
            <person name="Gomez A."/>
        </authorList>
    </citation>
    <scope>NUCLEOTIDE SEQUENCE [LARGE SCALE GENOMIC DNA]</scope>
    <source>
        <strain evidence="1">HYR1</strain>
    </source>
</reference>